<dbReference type="GO" id="GO:0046872">
    <property type="term" value="F:metal ion binding"/>
    <property type="evidence" value="ECO:0007669"/>
    <property type="project" value="UniProtKB-KW"/>
</dbReference>
<dbReference type="PROSITE" id="PS51384">
    <property type="entry name" value="FAD_FR"/>
    <property type="match status" value="1"/>
</dbReference>
<dbReference type="InterPro" id="IPR001041">
    <property type="entry name" value="2Fe-2S_ferredoxin-type"/>
</dbReference>
<keyword evidence="11" id="KW-1185">Reference proteome</keyword>
<evidence type="ECO:0000256" key="4">
    <source>
        <dbReference type="ARBA" id="ARBA00022723"/>
    </source>
</evidence>
<name>A0A9Y2IB08_9PSEU</name>
<dbReference type="SUPFAM" id="SSF54292">
    <property type="entry name" value="2Fe-2S ferredoxin-like"/>
    <property type="match status" value="1"/>
</dbReference>
<dbReference type="RefSeq" id="WP_285966446.1">
    <property type="nucleotide sequence ID" value="NZ_CP127294.1"/>
</dbReference>
<dbReference type="GO" id="GO:0051537">
    <property type="term" value="F:2 iron, 2 sulfur cluster binding"/>
    <property type="evidence" value="ECO:0007669"/>
    <property type="project" value="UniProtKB-KW"/>
</dbReference>
<dbReference type="CDD" id="cd00207">
    <property type="entry name" value="fer2"/>
    <property type="match status" value="1"/>
</dbReference>
<dbReference type="Gene3D" id="2.40.30.10">
    <property type="entry name" value="Translation factors"/>
    <property type="match status" value="1"/>
</dbReference>
<dbReference type="InterPro" id="IPR017927">
    <property type="entry name" value="FAD-bd_FR_type"/>
</dbReference>
<dbReference type="Pfam" id="PF00111">
    <property type="entry name" value="Fer2"/>
    <property type="match status" value="1"/>
</dbReference>
<dbReference type="EC" id="1.-.-.-" evidence="10"/>
<dbReference type="PANTHER" id="PTHR47354">
    <property type="entry name" value="NADH OXIDOREDUCTASE HCR"/>
    <property type="match status" value="1"/>
</dbReference>
<dbReference type="AlphaFoldDB" id="A0A9Y2IB08"/>
<dbReference type="Proteomes" id="UP001236014">
    <property type="component" value="Chromosome"/>
</dbReference>
<dbReference type="KEGG" id="acab:QRX50_29810"/>
<dbReference type="InterPro" id="IPR036010">
    <property type="entry name" value="2Fe-2S_ferredoxin-like_sf"/>
</dbReference>
<evidence type="ECO:0000313" key="11">
    <source>
        <dbReference type="Proteomes" id="UP001236014"/>
    </source>
</evidence>
<dbReference type="InterPro" id="IPR039261">
    <property type="entry name" value="FNR_nucleotide-bd"/>
</dbReference>
<dbReference type="GO" id="GO:0016491">
    <property type="term" value="F:oxidoreductase activity"/>
    <property type="evidence" value="ECO:0007669"/>
    <property type="project" value="UniProtKB-KW"/>
</dbReference>
<dbReference type="PANTHER" id="PTHR47354:SF1">
    <property type="entry name" value="CARNITINE MONOOXYGENASE REDUCTASE SUBUNIT"/>
    <property type="match status" value="1"/>
</dbReference>
<dbReference type="Gene3D" id="3.40.50.80">
    <property type="entry name" value="Nucleotide-binding domain of ferredoxin-NADP reductase (FNR) module"/>
    <property type="match status" value="1"/>
</dbReference>
<dbReference type="InterPro" id="IPR012675">
    <property type="entry name" value="Beta-grasp_dom_sf"/>
</dbReference>
<keyword evidence="2" id="KW-0285">Flavoprotein</keyword>
<keyword evidence="7" id="KW-0411">Iron-sulfur</keyword>
<keyword evidence="5 10" id="KW-0560">Oxidoreductase</keyword>
<dbReference type="EMBL" id="CP127294">
    <property type="protein sequence ID" value="WIX75681.1"/>
    <property type="molecule type" value="Genomic_DNA"/>
</dbReference>
<dbReference type="SUPFAM" id="SSF52343">
    <property type="entry name" value="Ferredoxin reductase-like, C-terminal NADP-linked domain"/>
    <property type="match status" value="1"/>
</dbReference>
<evidence type="ECO:0000256" key="5">
    <source>
        <dbReference type="ARBA" id="ARBA00023002"/>
    </source>
</evidence>
<proteinExistence type="predicted"/>
<evidence type="ECO:0000256" key="7">
    <source>
        <dbReference type="ARBA" id="ARBA00023014"/>
    </source>
</evidence>
<dbReference type="InterPro" id="IPR050415">
    <property type="entry name" value="MRET"/>
</dbReference>
<dbReference type="Gene3D" id="3.10.20.30">
    <property type="match status" value="1"/>
</dbReference>
<sequence>MLVPLSSSSIETVAGGTGVFPSEFSVVRRRSVADAVMTLDLAPPAGTPLPQWSAGAHIDVDIPQAGLTRQYSLCGPPGADFLRIAVLREPESRGGSSWLHSHVAEGETLRISGLRNNFAFAVSGPVVFVAGGIGITPIRAMIEEARSRGVQWELHYAGRSAESMAFVAELTALYGDRVTLYSSGTRRLDVPGLLQRLSPGTSVYACGPSRLLCAIENAAPTHVPVRTERFAADDIDTSQDEAFEVRCARSGVRRTVPAGESILVALRDAGVRQVSQCEEGVCGSCETTVLEGVPDHRDILLTDEERAENNVMMICVSRAKTSHLTLDL</sequence>
<dbReference type="PRINTS" id="PR00409">
    <property type="entry name" value="PHDIOXRDTASE"/>
</dbReference>
<dbReference type="InterPro" id="IPR006058">
    <property type="entry name" value="2Fe2S_fd_BS"/>
</dbReference>
<keyword evidence="4" id="KW-0479">Metal-binding</keyword>
<dbReference type="CDD" id="cd06185">
    <property type="entry name" value="PDR_like"/>
    <property type="match status" value="1"/>
</dbReference>
<reference evidence="10 11" key="1">
    <citation type="submission" date="2023-06" db="EMBL/GenBank/DDBJ databases">
        <authorList>
            <person name="Oyuntsetseg B."/>
            <person name="Kim S.B."/>
        </authorList>
    </citation>
    <scope>NUCLEOTIDE SEQUENCE [LARGE SCALE GENOMIC DNA]</scope>
    <source>
        <strain evidence="10 11">2-15</strain>
    </source>
</reference>
<feature type="domain" description="FAD-binding FR-type" evidence="9">
    <location>
        <begin position="19"/>
        <end position="121"/>
    </location>
</feature>
<evidence type="ECO:0000259" key="9">
    <source>
        <dbReference type="PROSITE" id="PS51384"/>
    </source>
</evidence>
<organism evidence="10 11">
    <name type="scientific">Amycolatopsis carbonis</name>
    <dbReference type="NCBI Taxonomy" id="715471"/>
    <lineage>
        <taxon>Bacteria</taxon>
        <taxon>Bacillati</taxon>
        <taxon>Actinomycetota</taxon>
        <taxon>Actinomycetes</taxon>
        <taxon>Pseudonocardiales</taxon>
        <taxon>Pseudonocardiaceae</taxon>
        <taxon>Amycolatopsis</taxon>
    </lineage>
</organism>
<protein>
    <submittedName>
        <fullName evidence="10">PDR/VanB family oxidoreductase</fullName>
        <ecNumber evidence="10">1.-.-.-</ecNumber>
    </submittedName>
</protein>
<keyword evidence="6" id="KW-0408">Iron</keyword>
<dbReference type="SUPFAM" id="SSF63380">
    <property type="entry name" value="Riboflavin synthase domain-like"/>
    <property type="match status" value="1"/>
</dbReference>
<evidence type="ECO:0000259" key="8">
    <source>
        <dbReference type="PROSITE" id="PS51085"/>
    </source>
</evidence>
<keyword evidence="3" id="KW-0001">2Fe-2S</keyword>
<dbReference type="InterPro" id="IPR017938">
    <property type="entry name" value="Riboflavin_synthase-like_b-brl"/>
</dbReference>
<evidence type="ECO:0000256" key="1">
    <source>
        <dbReference type="ARBA" id="ARBA00001974"/>
    </source>
</evidence>
<evidence type="ECO:0000256" key="6">
    <source>
        <dbReference type="ARBA" id="ARBA00023004"/>
    </source>
</evidence>
<gene>
    <name evidence="10" type="ORF">QRX50_29810</name>
</gene>
<comment type="cofactor">
    <cofactor evidence="1">
        <name>FAD</name>
        <dbReference type="ChEBI" id="CHEBI:57692"/>
    </cofactor>
</comment>
<evidence type="ECO:0000256" key="3">
    <source>
        <dbReference type="ARBA" id="ARBA00022714"/>
    </source>
</evidence>
<dbReference type="PROSITE" id="PS00197">
    <property type="entry name" value="2FE2S_FER_1"/>
    <property type="match status" value="1"/>
</dbReference>
<evidence type="ECO:0000313" key="10">
    <source>
        <dbReference type="EMBL" id="WIX75681.1"/>
    </source>
</evidence>
<dbReference type="PROSITE" id="PS51085">
    <property type="entry name" value="2FE2S_FER_2"/>
    <property type="match status" value="1"/>
</dbReference>
<feature type="domain" description="2Fe-2S ferredoxin-type" evidence="8">
    <location>
        <begin position="243"/>
        <end position="328"/>
    </location>
</feature>
<evidence type="ECO:0000256" key="2">
    <source>
        <dbReference type="ARBA" id="ARBA00022630"/>
    </source>
</evidence>
<accession>A0A9Y2IB08</accession>